<evidence type="ECO:0000259" key="21">
    <source>
        <dbReference type="Pfam" id="PF04389"/>
    </source>
</evidence>
<dbReference type="GO" id="GO:0004180">
    <property type="term" value="F:carboxypeptidase activity"/>
    <property type="evidence" value="ECO:0007669"/>
    <property type="project" value="UniProtKB-KW"/>
</dbReference>
<evidence type="ECO:0000256" key="5">
    <source>
        <dbReference type="ARBA" id="ARBA00014116"/>
    </source>
</evidence>
<evidence type="ECO:0000256" key="4">
    <source>
        <dbReference type="ARBA" id="ARBA00004613"/>
    </source>
</evidence>
<organism evidence="22 23">
    <name type="scientific">Echinimonas agarilytica</name>
    <dbReference type="NCBI Taxonomy" id="1215918"/>
    <lineage>
        <taxon>Bacteria</taxon>
        <taxon>Pseudomonadati</taxon>
        <taxon>Pseudomonadota</taxon>
        <taxon>Gammaproteobacteria</taxon>
        <taxon>Alteromonadales</taxon>
        <taxon>Echinimonadaceae</taxon>
        <taxon>Echinimonas</taxon>
    </lineage>
</organism>
<evidence type="ECO:0000256" key="19">
    <source>
        <dbReference type="ARBA" id="ARBA00025833"/>
    </source>
</evidence>
<evidence type="ECO:0000256" key="15">
    <source>
        <dbReference type="ARBA" id="ARBA00023049"/>
    </source>
</evidence>
<keyword evidence="6" id="KW-0964">Secreted</keyword>
<dbReference type="GO" id="GO:0046872">
    <property type="term" value="F:metal ion binding"/>
    <property type="evidence" value="ECO:0007669"/>
    <property type="project" value="UniProtKB-KW"/>
</dbReference>
<keyword evidence="11" id="KW-0378">Hydrolase</keyword>
<evidence type="ECO:0000256" key="17">
    <source>
        <dbReference type="ARBA" id="ARBA00023180"/>
    </source>
</evidence>
<evidence type="ECO:0000256" key="6">
    <source>
        <dbReference type="ARBA" id="ARBA00022525"/>
    </source>
</evidence>
<keyword evidence="16" id="KW-0865">Zymogen</keyword>
<gene>
    <name evidence="22" type="ORF">NAF29_13095</name>
</gene>
<protein>
    <recommendedName>
        <fullName evidence="5">Carboxypeptidase Q</fullName>
    </recommendedName>
    <alternativeName>
        <fullName evidence="20">Plasma glutamate carboxypeptidase</fullName>
    </alternativeName>
</protein>
<evidence type="ECO:0000256" key="12">
    <source>
        <dbReference type="ARBA" id="ARBA00022824"/>
    </source>
</evidence>
<evidence type="ECO:0000256" key="9">
    <source>
        <dbReference type="ARBA" id="ARBA00022723"/>
    </source>
</evidence>
<keyword evidence="17" id="KW-0325">Glycoprotein</keyword>
<evidence type="ECO:0000256" key="2">
    <source>
        <dbReference type="ARBA" id="ARBA00004371"/>
    </source>
</evidence>
<evidence type="ECO:0000256" key="3">
    <source>
        <dbReference type="ARBA" id="ARBA00004555"/>
    </source>
</evidence>
<dbReference type="Pfam" id="PF04389">
    <property type="entry name" value="Peptidase_M28"/>
    <property type="match status" value="1"/>
</dbReference>
<comment type="subunit">
    <text evidence="19">Homodimer. The monomeric form is inactive while the homodimer is active.</text>
</comment>
<evidence type="ECO:0000256" key="18">
    <source>
        <dbReference type="ARBA" id="ARBA00023228"/>
    </source>
</evidence>
<dbReference type="PANTHER" id="PTHR12053:SF3">
    <property type="entry name" value="CARBOXYPEPTIDASE Q"/>
    <property type="match status" value="1"/>
</dbReference>
<dbReference type="SUPFAM" id="SSF53187">
    <property type="entry name" value="Zn-dependent exopeptidases"/>
    <property type="match status" value="1"/>
</dbReference>
<evidence type="ECO:0000256" key="8">
    <source>
        <dbReference type="ARBA" id="ARBA00022670"/>
    </source>
</evidence>
<keyword evidence="12" id="KW-0256">Endoplasmic reticulum</keyword>
<dbReference type="GO" id="GO:0005576">
    <property type="term" value="C:extracellular region"/>
    <property type="evidence" value="ECO:0007669"/>
    <property type="project" value="UniProtKB-SubCell"/>
</dbReference>
<dbReference type="RefSeq" id="WP_251262065.1">
    <property type="nucleotide sequence ID" value="NZ_JAMQGP010000006.1"/>
</dbReference>
<dbReference type="GO" id="GO:0006508">
    <property type="term" value="P:proteolysis"/>
    <property type="evidence" value="ECO:0007669"/>
    <property type="project" value="UniProtKB-KW"/>
</dbReference>
<dbReference type="InterPro" id="IPR007484">
    <property type="entry name" value="Peptidase_M28"/>
</dbReference>
<dbReference type="EMBL" id="JAMQGP010000006">
    <property type="protein sequence ID" value="MCM2680598.1"/>
    <property type="molecule type" value="Genomic_DNA"/>
</dbReference>
<keyword evidence="18" id="KW-0458">Lysosome</keyword>
<dbReference type="GO" id="GO:0005764">
    <property type="term" value="C:lysosome"/>
    <property type="evidence" value="ECO:0007669"/>
    <property type="project" value="UniProtKB-SubCell"/>
</dbReference>
<dbReference type="InterPro" id="IPR039866">
    <property type="entry name" value="CPQ"/>
</dbReference>
<keyword evidence="23" id="KW-1185">Reference proteome</keyword>
<evidence type="ECO:0000256" key="11">
    <source>
        <dbReference type="ARBA" id="ARBA00022801"/>
    </source>
</evidence>
<comment type="caution">
    <text evidence="22">The sequence shown here is derived from an EMBL/GenBank/DDBJ whole genome shotgun (WGS) entry which is preliminary data.</text>
</comment>
<evidence type="ECO:0000256" key="7">
    <source>
        <dbReference type="ARBA" id="ARBA00022645"/>
    </source>
</evidence>
<keyword evidence="14" id="KW-0333">Golgi apparatus</keyword>
<name>A0AA41W8N8_9GAMM</name>
<sequence>MITVSVINAPLKEVYVLRHIILSFAFVASIVNANDTVEKKTINEQLIETALTSRHALDILTDLTTNIGPRLPGTEADLRTVAWAENLLTSQGFDRVYKQPVRVPAWKRGIANASIVSPAPQALIISALGHSVGTPEGGITAPVVRVSSLAALSEISARAVKGHIVFIDHKMERHRAGKYYREVVGGRSNGASIAATKGAVGLLIRSIGTDSDRFAHTGMMLYDVKKPRIPSAALSAPDADQLTRLLTQHGKVTLNFELGSEHLESAISYNVIAEYDGAKFPEQYVLVGAHHDSWDEGTGALDDGAGIAIVTAAAKQIIDLPDRPKRGVRVVLYAAEELGLVGAKAYARENADDLHNIYLASESDFGAGEIWKLDTRFSDALSALSKKLLKELAPLNIEAGHNKATGGPDTSVLVNKGVPALTLLQDGTDYFDFHHTPNDTLDKVSPEALKQNVAAWSVMLWTTTNSDAELRPISLKKTQRVEAKELSTPQQ</sequence>
<dbReference type="Gene3D" id="3.40.630.10">
    <property type="entry name" value="Zn peptidases"/>
    <property type="match status" value="1"/>
</dbReference>
<keyword evidence="7" id="KW-0121">Carboxypeptidase</keyword>
<keyword evidence="8" id="KW-0645">Protease</keyword>
<reference evidence="22 23" key="1">
    <citation type="journal article" date="2013" name="Antonie Van Leeuwenhoek">
        <title>Echinimonas agarilytica gen. nov., sp. nov., a new gammaproteobacterium isolated from the sea urchin Strongylocentrotus intermedius.</title>
        <authorList>
            <person name="Nedashkovskaya O.I."/>
            <person name="Stenkova A.M."/>
            <person name="Zhukova N.V."/>
            <person name="Van Trappen S."/>
            <person name="Lee J.S."/>
            <person name="Kim S.B."/>
        </authorList>
    </citation>
    <scope>NUCLEOTIDE SEQUENCE [LARGE SCALE GENOMIC DNA]</scope>
    <source>
        <strain evidence="22 23">KMM 6351</strain>
    </source>
</reference>
<proteinExistence type="predicted"/>
<dbReference type="AlphaFoldDB" id="A0AA41W8N8"/>
<keyword evidence="13" id="KW-0862">Zinc</keyword>
<evidence type="ECO:0000256" key="14">
    <source>
        <dbReference type="ARBA" id="ARBA00023034"/>
    </source>
</evidence>
<dbReference type="GO" id="GO:0070573">
    <property type="term" value="F:metallodipeptidase activity"/>
    <property type="evidence" value="ECO:0007669"/>
    <property type="project" value="InterPro"/>
</dbReference>
<keyword evidence="10" id="KW-0732">Signal</keyword>
<dbReference type="Proteomes" id="UP001165393">
    <property type="component" value="Unassembled WGS sequence"/>
</dbReference>
<evidence type="ECO:0000256" key="10">
    <source>
        <dbReference type="ARBA" id="ARBA00022729"/>
    </source>
</evidence>
<evidence type="ECO:0000313" key="22">
    <source>
        <dbReference type="EMBL" id="MCM2680598.1"/>
    </source>
</evidence>
<evidence type="ECO:0000313" key="23">
    <source>
        <dbReference type="Proteomes" id="UP001165393"/>
    </source>
</evidence>
<evidence type="ECO:0000256" key="20">
    <source>
        <dbReference type="ARBA" id="ARBA00033328"/>
    </source>
</evidence>
<evidence type="ECO:0000256" key="1">
    <source>
        <dbReference type="ARBA" id="ARBA00004240"/>
    </source>
</evidence>
<evidence type="ECO:0000256" key="16">
    <source>
        <dbReference type="ARBA" id="ARBA00023145"/>
    </source>
</evidence>
<keyword evidence="15" id="KW-0482">Metalloprotease</keyword>
<dbReference type="Gene3D" id="3.50.30.30">
    <property type="match status" value="1"/>
</dbReference>
<comment type="subcellular location">
    <subcellularLocation>
        <location evidence="1">Endoplasmic reticulum</location>
    </subcellularLocation>
    <subcellularLocation>
        <location evidence="3">Golgi apparatus</location>
    </subcellularLocation>
    <subcellularLocation>
        <location evidence="2">Lysosome</location>
    </subcellularLocation>
    <subcellularLocation>
        <location evidence="4">Secreted</location>
    </subcellularLocation>
</comment>
<evidence type="ECO:0000256" key="13">
    <source>
        <dbReference type="ARBA" id="ARBA00022833"/>
    </source>
</evidence>
<keyword evidence="9" id="KW-0479">Metal-binding</keyword>
<accession>A0AA41W8N8</accession>
<dbReference type="PANTHER" id="PTHR12053">
    <property type="entry name" value="PROTEASE FAMILY M28 PLASMA GLUTAMATE CARBOXYPEPTIDASE-RELATED"/>
    <property type="match status" value="1"/>
</dbReference>
<feature type="domain" description="Peptidase M28" evidence="21">
    <location>
        <begin position="270"/>
        <end position="456"/>
    </location>
</feature>